<feature type="region of interest" description="Disordered" evidence="1">
    <location>
        <begin position="34"/>
        <end position="55"/>
    </location>
</feature>
<feature type="region of interest" description="Disordered" evidence="1">
    <location>
        <begin position="85"/>
        <end position="109"/>
    </location>
</feature>
<organism evidence="3 4">
    <name type="scientific">Cercospora zeae-maydis SCOH1-5</name>
    <dbReference type="NCBI Taxonomy" id="717836"/>
    <lineage>
        <taxon>Eukaryota</taxon>
        <taxon>Fungi</taxon>
        <taxon>Dikarya</taxon>
        <taxon>Ascomycota</taxon>
        <taxon>Pezizomycotina</taxon>
        <taxon>Dothideomycetes</taxon>
        <taxon>Dothideomycetidae</taxon>
        <taxon>Mycosphaerellales</taxon>
        <taxon>Mycosphaerellaceae</taxon>
        <taxon>Cercospora</taxon>
    </lineage>
</organism>
<keyword evidence="4" id="KW-1185">Reference proteome</keyword>
<proteinExistence type="predicted"/>
<gene>
    <name evidence="3" type="ORF">CERZMDRAFT_81814</name>
</gene>
<name>A0A6A6FQQ9_9PEZI</name>
<dbReference type="Proteomes" id="UP000799539">
    <property type="component" value="Unassembled WGS sequence"/>
</dbReference>
<dbReference type="EMBL" id="ML992665">
    <property type="protein sequence ID" value="KAF2215670.1"/>
    <property type="molecule type" value="Genomic_DNA"/>
</dbReference>
<evidence type="ECO:0000313" key="4">
    <source>
        <dbReference type="Proteomes" id="UP000799539"/>
    </source>
</evidence>
<evidence type="ECO:0000256" key="2">
    <source>
        <dbReference type="SAM" id="SignalP"/>
    </source>
</evidence>
<dbReference type="OrthoDB" id="10404493at2759"/>
<sequence length="204" mass="22004">MQTSLFTILLALCLIGLALARLWTEKRDCKRKASPAPASRCRDEHDPHNPPNPPLVKISCAVEEKCDADDEHEPDAALVSPLKLSADEAPSSTSSELAKLPGLSTTSENTKKHAITLAGADRFPSNPPCAAQINAAAFSSNAHLLHRHHSSHIRRGRAALQLHTADHLPHNTAQLQADCTSHTALSNVTQCQCHTEMHVEAAPH</sequence>
<dbReference type="AlphaFoldDB" id="A0A6A6FQQ9"/>
<feature type="chain" id="PRO_5025591886" description="Secreted protein" evidence="2">
    <location>
        <begin position="21"/>
        <end position="204"/>
    </location>
</feature>
<evidence type="ECO:0000256" key="1">
    <source>
        <dbReference type="SAM" id="MobiDB-lite"/>
    </source>
</evidence>
<reference evidence="3" key="1">
    <citation type="journal article" date="2020" name="Stud. Mycol.">
        <title>101 Dothideomycetes genomes: a test case for predicting lifestyles and emergence of pathogens.</title>
        <authorList>
            <person name="Haridas S."/>
            <person name="Albert R."/>
            <person name="Binder M."/>
            <person name="Bloem J."/>
            <person name="Labutti K."/>
            <person name="Salamov A."/>
            <person name="Andreopoulos B."/>
            <person name="Baker S."/>
            <person name="Barry K."/>
            <person name="Bills G."/>
            <person name="Bluhm B."/>
            <person name="Cannon C."/>
            <person name="Castanera R."/>
            <person name="Culley D."/>
            <person name="Daum C."/>
            <person name="Ezra D."/>
            <person name="Gonzalez J."/>
            <person name="Henrissat B."/>
            <person name="Kuo A."/>
            <person name="Liang C."/>
            <person name="Lipzen A."/>
            <person name="Lutzoni F."/>
            <person name="Magnuson J."/>
            <person name="Mondo S."/>
            <person name="Nolan M."/>
            <person name="Ohm R."/>
            <person name="Pangilinan J."/>
            <person name="Park H.-J."/>
            <person name="Ramirez L."/>
            <person name="Alfaro M."/>
            <person name="Sun H."/>
            <person name="Tritt A."/>
            <person name="Yoshinaga Y."/>
            <person name="Zwiers L.-H."/>
            <person name="Turgeon B."/>
            <person name="Goodwin S."/>
            <person name="Spatafora J."/>
            <person name="Crous P."/>
            <person name="Grigoriev I."/>
        </authorList>
    </citation>
    <scope>NUCLEOTIDE SEQUENCE</scope>
    <source>
        <strain evidence="3">SCOH1-5</strain>
    </source>
</reference>
<accession>A0A6A6FQQ9</accession>
<keyword evidence="2" id="KW-0732">Signal</keyword>
<evidence type="ECO:0000313" key="3">
    <source>
        <dbReference type="EMBL" id="KAF2215670.1"/>
    </source>
</evidence>
<protein>
    <recommendedName>
        <fullName evidence="5">Secreted protein</fullName>
    </recommendedName>
</protein>
<feature type="signal peptide" evidence="2">
    <location>
        <begin position="1"/>
        <end position="20"/>
    </location>
</feature>
<evidence type="ECO:0008006" key="5">
    <source>
        <dbReference type="Google" id="ProtNLM"/>
    </source>
</evidence>